<dbReference type="GO" id="GO:0042803">
    <property type="term" value="F:protein homodimerization activity"/>
    <property type="evidence" value="ECO:0007669"/>
    <property type="project" value="InterPro"/>
</dbReference>
<dbReference type="SUPFAM" id="SSF51064">
    <property type="entry name" value="Head domain of nucleotide exchange factor GrpE"/>
    <property type="match status" value="1"/>
</dbReference>
<keyword evidence="3" id="KW-0963">Cytoplasm</keyword>
<comment type="subcellular location">
    <subcellularLocation>
        <location evidence="3">Cytoplasm</location>
    </subcellularLocation>
</comment>
<dbReference type="CDD" id="cd00446">
    <property type="entry name" value="GrpE"/>
    <property type="match status" value="1"/>
</dbReference>
<keyword evidence="2 3" id="KW-0143">Chaperone</keyword>
<evidence type="ECO:0000256" key="1">
    <source>
        <dbReference type="ARBA" id="ARBA00009054"/>
    </source>
</evidence>
<dbReference type="Gene3D" id="3.90.20.20">
    <property type="match status" value="1"/>
</dbReference>
<keyword evidence="3" id="KW-0346">Stress response</keyword>
<sequence length="163" mass="19366">MEQKQEKTEQELEEELEKYKKQAEEYLAGWQRAKADFINFKRQNENEKENWAKFSNLNLILQLLPVLDNLQSANNQQPKIDNEQTKKWIEGICHIQRQFEDVLKDLGLEKIKTIKEKFDPEIHESVGKEETQKIESQIIKKEMQTGYKMYGKIIRVAKVIIGE</sequence>
<dbReference type="SUPFAM" id="SSF58014">
    <property type="entry name" value="Coiled-coil domain of nucleotide exchange factor GrpE"/>
    <property type="match status" value="1"/>
</dbReference>
<keyword evidence="5" id="KW-0175">Coiled coil</keyword>
<organism evidence="6 7">
    <name type="scientific">Candidatus Kuenenbacteria bacterium HGW-Kuenenbacteria-1</name>
    <dbReference type="NCBI Taxonomy" id="2013812"/>
    <lineage>
        <taxon>Bacteria</taxon>
        <taxon>Candidatus Kueneniibacteriota</taxon>
    </lineage>
</organism>
<accession>A0A2N1UN95</accession>
<dbReference type="InterPro" id="IPR013805">
    <property type="entry name" value="GrpE_CC"/>
</dbReference>
<dbReference type="GO" id="GO:0005737">
    <property type="term" value="C:cytoplasm"/>
    <property type="evidence" value="ECO:0007669"/>
    <property type="project" value="UniProtKB-SubCell"/>
</dbReference>
<dbReference type="Gene3D" id="2.30.22.10">
    <property type="entry name" value="Head domain of nucleotide exchange factor GrpE"/>
    <property type="match status" value="1"/>
</dbReference>
<evidence type="ECO:0000256" key="4">
    <source>
        <dbReference type="RuleBase" id="RU004478"/>
    </source>
</evidence>
<evidence type="ECO:0000256" key="2">
    <source>
        <dbReference type="ARBA" id="ARBA00023186"/>
    </source>
</evidence>
<dbReference type="Proteomes" id="UP000233414">
    <property type="component" value="Unassembled WGS sequence"/>
</dbReference>
<name>A0A2N1UN95_9BACT</name>
<reference evidence="6 7" key="1">
    <citation type="journal article" date="2017" name="ISME J.">
        <title>Potential for microbial H2 and metal transformations associated with novel bacteria and archaea in deep terrestrial subsurface sediments.</title>
        <authorList>
            <person name="Hernsdorf A.W."/>
            <person name="Amano Y."/>
            <person name="Miyakawa K."/>
            <person name="Ise K."/>
            <person name="Suzuki Y."/>
            <person name="Anantharaman K."/>
            <person name="Probst A."/>
            <person name="Burstein D."/>
            <person name="Thomas B.C."/>
            <person name="Banfield J.F."/>
        </authorList>
    </citation>
    <scope>NUCLEOTIDE SEQUENCE [LARGE SCALE GENOMIC DNA]</scope>
    <source>
        <strain evidence="6">HGW-Kuenenbacteria-1</strain>
    </source>
</reference>
<feature type="coiled-coil region" evidence="5">
    <location>
        <begin position="2"/>
        <end position="29"/>
    </location>
</feature>
<evidence type="ECO:0000256" key="3">
    <source>
        <dbReference type="HAMAP-Rule" id="MF_01151"/>
    </source>
</evidence>
<dbReference type="InterPro" id="IPR000740">
    <property type="entry name" value="GrpE"/>
</dbReference>
<gene>
    <name evidence="3 6" type="primary">grpE</name>
    <name evidence="6" type="ORF">CVV26_02250</name>
</gene>
<dbReference type="GO" id="GO:0006457">
    <property type="term" value="P:protein folding"/>
    <property type="evidence" value="ECO:0007669"/>
    <property type="project" value="InterPro"/>
</dbReference>
<comment type="function">
    <text evidence="3">Participates actively in the response to hyperosmotic and heat shock by preventing the aggregation of stress-denatured proteins, in association with DnaK and GrpE. It is the nucleotide exchange factor for DnaK and may function as a thermosensor. Unfolded proteins bind initially to DnaJ; upon interaction with the DnaJ-bound protein, DnaK hydrolyzes its bound ATP, resulting in the formation of a stable complex. GrpE releases ADP from DnaK; ATP binding to DnaK triggers the release of the substrate protein, thus completing the reaction cycle. Several rounds of ATP-dependent interactions between DnaJ, DnaK and GrpE are required for fully efficient folding.</text>
</comment>
<evidence type="ECO:0000313" key="6">
    <source>
        <dbReference type="EMBL" id="PKL72275.1"/>
    </source>
</evidence>
<proteinExistence type="inferred from homology"/>
<protein>
    <recommendedName>
        <fullName evidence="3">Protein GrpE</fullName>
    </recommendedName>
    <alternativeName>
        <fullName evidence="3">HSP-70 cofactor</fullName>
    </alternativeName>
</protein>
<dbReference type="GO" id="GO:0051087">
    <property type="term" value="F:protein-folding chaperone binding"/>
    <property type="evidence" value="ECO:0007669"/>
    <property type="project" value="InterPro"/>
</dbReference>
<dbReference type="EMBL" id="PGYQ01000009">
    <property type="protein sequence ID" value="PKL72275.1"/>
    <property type="molecule type" value="Genomic_DNA"/>
</dbReference>
<dbReference type="PANTHER" id="PTHR21237">
    <property type="entry name" value="GRPE PROTEIN"/>
    <property type="match status" value="1"/>
</dbReference>
<dbReference type="PRINTS" id="PR00773">
    <property type="entry name" value="GRPEPROTEIN"/>
</dbReference>
<dbReference type="AlphaFoldDB" id="A0A2N1UN95"/>
<evidence type="ECO:0000313" key="7">
    <source>
        <dbReference type="Proteomes" id="UP000233414"/>
    </source>
</evidence>
<dbReference type="GO" id="GO:0051082">
    <property type="term" value="F:unfolded protein binding"/>
    <property type="evidence" value="ECO:0007669"/>
    <property type="project" value="TreeGrafter"/>
</dbReference>
<evidence type="ECO:0000256" key="5">
    <source>
        <dbReference type="SAM" id="Coils"/>
    </source>
</evidence>
<comment type="subunit">
    <text evidence="3">Homodimer.</text>
</comment>
<dbReference type="HAMAP" id="MF_01151">
    <property type="entry name" value="GrpE"/>
    <property type="match status" value="1"/>
</dbReference>
<dbReference type="GO" id="GO:0000774">
    <property type="term" value="F:adenyl-nucleotide exchange factor activity"/>
    <property type="evidence" value="ECO:0007669"/>
    <property type="project" value="InterPro"/>
</dbReference>
<dbReference type="Pfam" id="PF01025">
    <property type="entry name" value="GrpE"/>
    <property type="match status" value="1"/>
</dbReference>
<comment type="caution">
    <text evidence="6">The sequence shown here is derived from an EMBL/GenBank/DDBJ whole genome shotgun (WGS) entry which is preliminary data.</text>
</comment>
<dbReference type="InterPro" id="IPR009012">
    <property type="entry name" value="GrpE_head"/>
</dbReference>
<comment type="similarity">
    <text evidence="1 3 4">Belongs to the GrpE family.</text>
</comment>
<dbReference type="PANTHER" id="PTHR21237:SF23">
    <property type="entry name" value="GRPE PROTEIN HOMOLOG, MITOCHONDRIAL"/>
    <property type="match status" value="1"/>
</dbReference>